<keyword evidence="2" id="KW-1185">Reference proteome</keyword>
<accession>A0A667ZCZ5</accession>
<reference evidence="1" key="1">
    <citation type="submission" date="2019-06" db="EMBL/GenBank/DDBJ databases">
        <authorList>
            <consortium name="Wellcome Sanger Institute Data Sharing"/>
        </authorList>
    </citation>
    <scope>NUCLEOTIDE SEQUENCE [LARGE SCALE GENOMIC DNA]</scope>
</reference>
<proteinExistence type="predicted"/>
<reference evidence="1" key="3">
    <citation type="submission" date="2025-09" db="UniProtKB">
        <authorList>
            <consortium name="Ensembl"/>
        </authorList>
    </citation>
    <scope>IDENTIFICATION</scope>
</reference>
<sequence length="97" mass="10630">AVGVERPALFLQLPHGLLQSEADRLHPVAPAHVHRCAAGSQVHLRQRGQVTVLGHEDVSTRFRGRETLSSLPLACREKALSRLRGMQVRDKGPGTIK</sequence>
<evidence type="ECO:0000313" key="2">
    <source>
        <dbReference type="Proteomes" id="UP000472263"/>
    </source>
</evidence>
<dbReference type="AlphaFoldDB" id="A0A667ZCZ5"/>
<protein>
    <submittedName>
        <fullName evidence="1">Uncharacterized protein</fullName>
    </submittedName>
</protein>
<reference evidence="1" key="2">
    <citation type="submission" date="2025-08" db="UniProtKB">
        <authorList>
            <consortium name="Ensembl"/>
        </authorList>
    </citation>
    <scope>IDENTIFICATION</scope>
</reference>
<dbReference type="Proteomes" id="UP000472263">
    <property type="component" value="Chromosome 14"/>
</dbReference>
<evidence type="ECO:0000313" key="1">
    <source>
        <dbReference type="Ensembl" id="ENSMMDP00005033844.1"/>
    </source>
</evidence>
<name>A0A667ZCZ5_9TELE</name>
<dbReference type="InParanoid" id="A0A667ZCZ5"/>
<dbReference type="Ensembl" id="ENSMMDT00005034588.1">
    <property type="protein sequence ID" value="ENSMMDP00005033844.1"/>
    <property type="gene ID" value="ENSMMDG00005015928.1"/>
</dbReference>
<organism evidence="1 2">
    <name type="scientific">Myripristis murdjan</name>
    <name type="common">pinecone soldierfish</name>
    <dbReference type="NCBI Taxonomy" id="586833"/>
    <lineage>
        <taxon>Eukaryota</taxon>
        <taxon>Metazoa</taxon>
        <taxon>Chordata</taxon>
        <taxon>Craniata</taxon>
        <taxon>Vertebrata</taxon>
        <taxon>Euteleostomi</taxon>
        <taxon>Actinopterygii</taxon>
        <taxon>Neopterygii</taxon>
        <taxon>Teleostei</taxon>
        <taxon>Neoteleostei</taxon>
        <taxon>Acanthomorphata</taxon>
        <taxon>Holocentriformes</taxon>
        <taxon>Holocentridae</taxon>
        <taxon>Myripristis</taxon>
    </lineage>
</organism>